<feature type="compositionally biased region" description="Polar residues" evidence="1">
    <location>
        <begin position="9"/>
        <end position="18"/>
    </location>
</feature>
<sequence length="226" mass="22926">MTDRVAKLQGSSGASTAPETFVQGGAGTSGLSDFSALTTFIFPRRVRLRVGMGKGEGKSLLQVSDVAGAEAGEEGQAGERPASNTKGAEEEEEGEEEGKQAAKVAQAWPEGRLRMSDVAGATAGEEGQLGGRALCIEREGACGGGRERGEGGREGGSGSDVAGAEAGEEGQLGGRALCIEREGACGGGRGEEGRRGAKPCCGCCSDRLQSDQIAREGSAVREEDSK</sequence>
<feature type="region of interest" description="Disordered" evidence="1">
    <location>
        <begin position="1"/>
        <end position="21"/>
    </location>
</feature>
<dbReference type="AlphaFoldDB" id="A0A0G4IE66"/>
<protein>
    <submittedName>
        <fullName evidence="2">Uncharacterized protein</fullName>
    </submittedName>
</protein>
<evidence type="ECO:0000256" key="1">
    <source>
        <dbReference type="SAM" id="MobiDB-lite"/>
    </source>
</evidence>
<feature type="region of interest" description="Disordered" evidence="1">
    <location>
        <begin position="69"/>
        <end position="103"/>
    </location>
</feature>
<gene>
    <name evidence="2" type="ORF">Cvel_13504</name>
</gene>
<feature type="region of interest" description="Disordered" evidence="1">
    <location>
        <begin position="144"/>
        <end position="165"/>
    </location>
</feature>
<dbReference type="EMBL" id="CDMZ01005871">
    <property type="protein sequence ID" value="CEM55386.1"/>
    <property type="molecule type" value="Genomic_DNA"/>
</dbReference>
<organism evidence="2">
    <name type="scientific">Chromera velia CCMP2878</name>
    <dbReference type="NCBI Taxonomy" id="1169474"/>
    <lineage>
        <taxon>Eukaryota</taxon>
        <taxon>Sar</taxon>
        <taxon>Alveolata</taxon>
        <taxon>Colpodellida</taxon>
        <taxon>Chromeraceae</taxon>
        <taxon>Chromera</taxon>
    </lineage>
</organism>
<name>A0A0G4IE66_9ALVE</name>
<reference evidence="2" key="1">
    <citation type="submission" date="2014-11" db="EMBL/GenBank/DDBJ databases">
        <authorList>
            <person name="Otto D Thomas"/>
            <person name="Naeem Raeece"/>
        </authorList>
    </citation>
    <scope>NUCLEOTIDE SEQUENCE</scope>
</reference>
<dbReference type="VEuPathDB" id="CryptoDB:Cvel_13504"/>
<feature type="compositionally biased region" description="Basic and acidic residues" evidence="1">
    <location>
        <begin position="144"/>
        <end position="153"/>
    </location>
</feature>
<evidence type="ECO:0000313" key="2">
    <source>
        <dbReference type="EMBL" id="CEM55386.1"/>
    </source>
</evidence>
<accession>A0A0G4IE66</accession>
<proteinExistence type="predicted"/>